<dbReference type="PANTHER" id="PTHR38340:SF1">
    <property type="entry name" value="S-LAYER PROTEIN"/>
    <property type="match status" value="1"/>
</dbReference>
<reference evidence="11 12" key="1">
    <citation type="submission" date="2018-09" db="EMBL/GenBank/DDBJ databases">
        <title>Genomic Encyclopedia of Archaeal and Bacterial Type Strains, Phase II (KMG-II): from individual species to whole genera.</title>
        <authorList>
            <person name="Goeker M."/>
        </authorList>
    </citation>
    <scope>NUCLEOTIDE SEQUENCE [LARGE SCALE GENOMIC DNA]</scope>
    <source>
        <strain evidence="11 12">DSM 11458</strain>
    </source>
</reference>
<dbReference type="OrthoDB" id="6305173at2"/>
<dbReference type="SUPFAM" id="SSF51294">
    <property type="entry name" value="Hedgehog/intein (Hint) domain"/>
    <property type="match status" value="1"/>
</dbReference>
<dbReference type="SUPFAM" id="SSF51120">
    <property type="entry name" value="beta-Roll"/>
    <property type="match status" value="6"/>
</dbReference>
<keyword evidence="3" id="KW-0964">Secreted</keyword>
<organism evidence="11 12">
    <name type="scientific">Sulfitobacter guttiformis</name>
    <dbReference type="NCBI Taxonomy" id="74349"/>
    <lineage>
        <taxon>Bacteria</taxon>
        <taxon>Pseudomonadati</taxon>
        <taxon>Pseudomonadota</taxon>
        <taxon>Alphaproteobacteria</taxon>
        <taxon>Rhodobacterales</taxon>
        <taxon>Roseobacteraceae</taxon>
        <taxon>Sulfitobacter</taxon>
    </lineage>
</organism>
<dbReference type="InterPro" id="IPR050557">
    <property type="entry name" value="RTX_toxin/Mannuronan_C5-epim"/>
</dbReference>
<dbReference type="InterPro" id="IPR001343">
    <property type="entry name" value="Hemolysn_Ca-bd"/>
</dbReference>
<dbReference type="InterPro" id="IPR018511">
    <property type="entry name" value="Hemolysin-typ_Ca-bd_CS"/>
</dbReference>
<dbReference type="NCBIfam" id="NF012211">
    <property type="entry name" value="tand_rpt_95"/>
    <property type="match status" value="11"/>
</dbReference>
<dbReference type="Pfam" id="PF17892">
    <property type="entry name" value="Cadherin_5"/>
    <property type="match status" value="4"/>
</dbReference>
<feature type="compositionally biased region" description="Basic and acidic residues" evidence="8">
    <location>
        <begin position="1932"/>
        <end position="1947"/>
    </location>
</feature>
<dbReference type="InterPro" id="IPR036844">
    <property type="entry name" value="Hint_dom_sf"/>
</dbReference>
<feature type="domain" description="Cadherin-like" evidence="10">
    <location>
        <begin position="951"/>
        <end position="1042"/>
    </location>
</feature>
<evidence type="ECO:0000313" key="12">
    <source>
        <dbReference type="Proteomes" id="UP000284407"/>
    </source>
</evidence>
<feature type="region of interest" description="Disordered" evidence="8">
    <location>
        <begin position="2051"/>
        <end position="2205"/>
    </location>
</feature>
<dbReference type="InterPro" id="IPR028992">
    <property type="entry name" value="Hedgehog/Intein_dom"/>
</dbReference>
<dbReference type="Pfam" id="PF13403">
    <property type="entry name" value="Hint_2"/>
    <property type="match status" value="1"/>
</dbReference>
<dbReference type="PANTHER" id="PTHR38340">
    <property type="entry name" value="S-LAYER PROTEIN"/>
    <property type="match status" value="1"/>
</dbReference>
<evidence type="ECO:0000256" key="7">
    <source>
        <dbReference type="ARBA" id="ARBA00023136"/>
    </source>
</evidence>
<feature type="compositionally biased region" description="Acidic residues" evidence="8">
    <location>
        <begin position="1948"/>
        <end position="1958"/>
    </location>
</feature>
<feature type="domain" description="Cadherin-like" evidence="10">
    <location>
        <begin position="856"/>
        <end position="948"/>
    </location>
</feature>
<gene>
    <name evidence="11" type="ORF">C8N30_3091</name>
</gene>
<dbReference type="GO" id="GO:0005576">
    <property type="term" value="C:extracellular region"/>
    <property type="evidence" value="ECO:0007669"/>
    <property type="project" value="UniProtKB-SubCell"/>
</dbReference>
<dbReference type="PRINTS" id="PR01488">
    <property type="entry name" value="RTXTOXINA"/>
</dbReference>
<evidence type="ECO:0000259" key="9">
    <source>
        <dbReference type="Pfam" id="PF13403"/>
    </source>
</evidence>
<evidence type="ECO:0000256" key="3">
    <source>
        <dbReference type="ARBA" id="ARBA00022525"/>
    </source>
</evidence>
<evidence type="ECO:0000256" key="4">
    <source>
        <dbReference type="ARBA" id="ARBA00022656"/>
    </source>
</evidence>
<evidence type="ECO:0000313" key="11">
    <source>
        <dbReference type="EMBL" id="RKE93987.1"/>
    </source>
</evidence>
<dbReference type="Proteomes" id="UP000284407">
    <property type="component" value="Unassembled WGS sequence"/>
</dbReference>
<comment type="subcellular location">
    <subcellularLocation>
        <location evidence="1">Membrane</location>
    </subcellularLocation>
    <subcellularLocation>
        <location evidence="2">Secreted</location>
    </subcellularLocation>
</comment>
<keyword evidence="12" id="KW-1185">Reference proteome</keyword>
<feature type="compositionally biased region" description="Low complexity" evidence="8">
    <location>
        <begin position="2051"/>
        <end position="2067"/>
    </location>
</feature>
<dbReference type="GO" id="GO:0005509">
    <property type="term" value="F:calcium ion binding"/>
    <property type="evidence" value="ECO:0007669"/>
    <property type="project" value="InterPro"/>
</dbReference>
<dbReference type="PRINTS" id="PR00313">
    <property type="entry name" value="CABNDNGRPT"/>
</dbReference>
<dbReference type="InterPro" id="IPR003995">
    <property type="entry name" value="RTX_toxin_determinant-A"/>
</dbReference>
<accession>A0A420DIF2</accession>
<dbReference type="Pfam" id="PF00353">
    <property type="entry name" value="HemolysinCabind"/>
    <property type="match status" value="14"/>
</dbReference>
<dbReference type="InterPro" id="IPR006141">
    <property type="entry name" value="Intein_N"/>
</dbReference>
<sequence>MIRTVDFNSLATGENVTDQFADIGLRITATSNAPGVDQAMIFDTSNPTGGDDDLATDNLGNVLIISEDGDSTNPDDNETGGVLACGFDDAVTIKSLTFLDLDEPARLFFYGADGALLSEQFVPANGNNGQSVVQLAVSGTTRFEVVLQGSGAVDNLVFEDGTPDVDEPVDPVDPVDPIDPVDPGVRDGIVSGTDDANLIDLGYTGDPEGDLIDAGDAIIAGEAADDDIVDARGGNDTVSAGAADDDIYAGSGDDVVAGGAGNDLIYGDRTLAGGDGPVGTTGDRESFNWSEQGFTNGQSVTGFTQDTGTVNVTFTNVSSTPKTDSTFSTDTQRVTGIEGGSETVSSTSSLAAETRADGQSESYALDFDSPVSNVDFNINEITGDSLVTVRAFDASGNALPVTLVGGGGLTLLDTDGVNGAETADSDGGYADATTPFYSLNVDIAGPVSRIEITHVQNGDGGSNINITDVFFDTGDVVVVGESNDDVLAGDDGNDTIFGETGNDTILGGTGDDLLQGDSGQDYIDGDESNDTINAGPTDENAVNGADAGASGALPASEYDNAYAGGAGDDLINGGAGDDIITGDDDSRVSTETDGVFDLGADGSDTIYGGAGNDEIHTGTWADSDDGFGDTHTGAANDIAFGGDGDDILRGAGGDDTLSGDAGNDNIAGGAGADLLLGGDDADLFIGGTAGDTVDGGTGQTTGLDQDTLDLSGVGDFRLRDVTRDEDGDSDSGTVDFLGADGAVTGSMQFFEIETIIGTPVTENTPPVAVDDELLMDEDTTATINVLTNDTDADGDTLTLIAASSPNGTVEFTPEGLVTFTPNANFNGLSSISYTVTDGNGGTDIGAVDVRIIATPDAPVAVDDAATTPEDTAVVVDLRSNDTDPDDATGTLTISGVSVPVDQGSVVDNGDGTVTFTPAPDFNGEATITYTVTDPIGLSDEGQAIVTVTPANDAPDAVDDADTTDFNTPVTVNLLANDTDIDTPLADLVVSDATVPAEQGTLVNNGDGTVTFTPVTGFAGVATISYTISDGELTDSAVHTVTVGEPLPPQAFDDVASTPEDTAVIIDLRGNDFDPDNTLDELVLSGITVPAEQGTVIDNGDGTVTFTPALNFNGPATITYTITDPTGLSDVAEAVVTVMPVNDAPDAVDDADSTDFNTPVTVNLLANDTDVETPEVIFVTEATVPAEQGTLVNNGDGTVTFTPATEFTGVATISYTISDGDLTDSAVHTVTVSDGVGSGFAPVAVDDTAVTDEETAVTIDVLTNDTDPEDDPLTITEATSNDGTVTITADGQLVFTPNPDFFGEAIIDYTITDGNGGFDDARVFVTVNNINDAPVAVDDSAATDEDTAVTISVLDNDSDVDGDLLTVVAATSEDGTVAINDDGTITFTPNLDFTGDALINYTIEDEEGLQDTAQVTVSVGEASDPPVALDDTAETDEDTPVTIAVLANDSDPDGDPLTVTSATSPEGTVVINDDGTLEFTPNADFDGPATITYTITDGNGGQATATVDVTVNPVNDGPLAEDDSATTEIDTPVTVPVLANDSDPEGDPISVISASSPDGTVVINGDGTLTFTPNAGFIGEAQVNYSITDGALTDPAVLFVQVSDPAGAPVAADDVAETPEDTPVTIPVLANDTDPQGDPLTVTVATSPDGDVVINDDGTLTFTPNPDFNGPTTITYTVADPAGNTDTATVDVTVTPVNDPPVTVDDAAITNQGAPVIIDVLDNDSDPEGDPLTVIAATSPNGDVVINADGTLTFTPAPDFNGPAEITYTVSDGQGGETPGTVNVTVRDGIVTGTDGDDLIDTGYTGDPEGDLVDSGDAFLPGEGPQDDIINAGGGNDTVIAGEGNDDVSGGAGNDSIDGGAGDDELDGDDGNDTLIGGDGNDTVNGGAGNDVIDTSGGAPLPDIGYPGVFPADPNPEDDRDSVDGGDGNDTIRTGDDRDTINGGRGDDVIDAGIDDDVIDGGQGDDRIVGAEGNDSIRGGNGNDTIYANNDPDLGLDALEIEDDGSNPLGPDLAPGNGRDTVDGGSGNDVIFGGDDDDLLMGGSGDDFIDGGIDNDTLTGGTGNDTLIGGQGNDSLEGGQGEDTLEGGIGDDTLRGNRDDDSLHGGDGDDLLDGGAGNDSLTGDAGNDTLEGALGDDTLNGGTGDDSLDGGQGDDILNGDEGNDTLDGALGNDTLFGGDGDDVLNGGSGNDLFEGGAGNDTMTGGADRDVFQNVNAGDIVDGSETGDDFDCLDLRGSAPEGGSLTVNFDPDNAENGVVDYFNADGTDAGQLIFTNIEKVICFTPGTLIATPKGERKVEELQVGDRVITRDNGMQEIRWVGRREMSGEELAAKEHLRPVLIREGALGKGLPERDMMVSPQHRVLIANDKTALYFEEREVLVAAKHLTDMEGIDVVEVSSTSYIHIMFEAHEVILSDGIWTESFQPGDQSLVGIGNAARDEILELFPELATMEGIKAYTAARKSLKKFEAKLLTGKD</sequence>
<comment type="caution">
    <text evidence="11">The sequence shown here is derived from an EMBL/GenBank/DDBJ whole genome shotgun (WGS) entry which is preliminary data.</text>
</comment>
<dbReference type="RefSeq" id="WP_025061976.1">
    <property type="nucleotide sequence ID" value="NZ_RAQK01000002.1"/>
</dbReference>
<dbReference type="GO" id="GO:0016539">
    <property type="term" value="P:intein-mediated protein splicing"/>
    <property type="evidence" value="ECO:0007669"/>
    <property type="project" value="InterPro"/>
</dbReference>
<feature type="region of interest" description="Disordered" evidence="8">
    <location>
        <begin position="576"/>
        <end position="600"/>
    </location>
</feature>
<feature type="domain" description="Cadherin-like" evidence="10">
    <location>
        <begin position="1048"/>
        <end position="1137"/>
    </location>
</feature>
<evidence type="ECO:0000256" key="1">
    <source>
        <dbReference type="ARBA" id="ARBA00004370"/>
    </source>
</evidence>
<feature type="domain" description="Cadherin-like" evidence="10">
    <location>
        <begin position="1140"/>
        <end position="1231"/>
    </location>
</feature>
<dbReference type="Gene3D" id="2.150.10.10">
    <property type="entry name" value="Serralysin-like metalloprotease, C-terminal"/>
    <property type="match status" value="8"/>
</dbReference>
<dbReference type="Gene3D" id="2.170.16.10">
    <property type="entry name" value="Hedgehog/Intein (Hint) domain"/>
    <property type="match status" value="1"/>
</dbReference>
<dbReference type="InterPro" id="IPR011049">
    <property type="entry name" value="Serralysin-like_metalloprot_C"/>
</dbReference>
<evidence type="ECO:0000256" key="2">
    <source>
        <dbReference type="ARBA" id="ARBA00004613"/>
    </source>
</evidence>
<dbReference type="GO" id="GO:0016020">
    <property type="term" value="C:membrane"/>
    <property type="evidence" value="ECO:0007669"/>
    <property type="project" value="UniProtKB-SubCell"/>
</dbReference>
<evidence type="ECO:0000259" key="10">
    <source>
        <dbReference type="Pfam" id="PF17892"/>
    </source>
</evidence>
<feature type="region of interest" description="Disordered" evidence="8">
    <location>
        <begin position="1829"/>
        <end position="1962"/>
    </location>
</feature>
<evidence type="ECO:0000256" key="6">
    <source>
        <dbReference type="ARBA" id="ARBA00023026"/>
    </source>
</evidence>
<dbReference type="Pfam" id="PF17963">
    <property type="entry name" value="Big_9"/>
    <property type="match status" value="7"/>
</dbReference>
<dbReference type="EMBL" id="RAQK01000002">
    <property type="protein sequence ID" value="RKE93987.1"/>
    <property type="molecule type" value="Genomic_DNA"/>
</dbReference>
<keyword evidence="4" id="KW-0800">Toxin</keyword>
<dbReference type="Gene3D" id="2.60.40.2810">
    <property type="match status" value="11"/>
</dbReference>
<feature type="domain" description="Hedgehog/Intein (Hint)" evidence="9">
    <location>
        <begin position="2279"/>
        <end position="2425"/>
    </location>
</feature>
<feature type="region of interest" description="Disordered" evidence="8">
    <location>
        <begin position="516"/>
        <end position="548"/>
    </location>
</feature>
<keyword evidence="6" id="KW-0843">Virulence</keyword>
<feature type="region of interest" description="Disordered" evidence="8">
    <location>
        <begin position="163"/>
        <end position="184"/>
    </location>
</feature>
<feature type="compositionally biased region" description="Acidic residues" evidence="8">
    <location>
        <begin position="1860"/>
        <end position="1871"/>
    </location>
</feature>
<dbReference type="PROSITE" id="PS00330">
    <property type="entry name" value="HEMOLYSIN_CALCIUM"/>
    <property type="match status" value="7"/>
</dbReference>
<dbReference type="InterPro" id="IPR041690">
    <property type="entry name" value="Cadherin_5"/>
</dbReference>
<feature type="compositionally biased region" description="Basic and acidic residues" evidence="8">
    <location>
        <begin position="2091"/>
        <end position="2106"/>
    </location>
</feature>
<evidence type="ECO:0000256" key="8">
    <source>
        <dbReference type="SAM" id="MobiDB-lite"/>
    </source>
</evidence>
<evidence type="ECO:0000256" key="5">
    <source>
        <dbReference type="ARBA" id="ARBA00022737"/>
    </source>
</evidence>
<dbReference type="PROSITE" id="PS50817">
    <property type="entry name" value="INTEIN_N_TER"/>
    <property type="match status" value="1"/>
</dbReference>
<dbReference type="STRING" id="1443111.Z949_1417"/>
<protein>
    <submittedName>
        <fullName evidence="11">Ca2+-binding RTX toxin-like protein</fullName>
    </submittedName>
</protein>
<keyword evidence="7" id="KW-0472">Membrane</keyword>
<keyword evidence="5" id="KW-0677">Repeat</keyword>
<proteinExistence type="predicted"/>
<name>A0A420DIF2_9RHOB</name>
<dbReference type="GO" id="GO:0090729">
    <property type="term" value="F:toxin activity"/>
    <property type="evidence" value="ECO:0007669"/>
    <property type="project" value="UniProtKB-KW"/>
</dbReference>
<feature type="region of interest" description="Disordered" evidence="8">
    <location>
        <begin position="2002"/>
        <end position="2028"/>
    </location>
</feature>